<dbReference type="InterPro" id="IPR051557">
    <property type="entry name" value="NipSnap_domain"/>
</dbReference>
<comment type="caution">
    <text evidence="4">The sequence shown here is derived from an EMBL/GenBank/DDBJ whole genome shotgun (WGS) entry which is preliminary data.</text>
</comment>
<dbReference type="Proteomes" id="UP000295083">
    <property type="component" value="Unassembled WGS sequence"/>
</dbReference>
<organism evidence="4 5">
    <name type="scientific">Colletotrichum spinosum</name>
    <dbReference type="NCBI Taxonomy" id="1347390"/>
    <lineage>
        <taxon>Eukaryota</taxon>
        <taxon>Fungi</taxon>
        <taxon>Dikarya</taxon>
        <taxon>Ascomycota</taxon>
        <taxon>Pezizomycotina</taxon>
        <taxon>Sordariomycetes</taxon>
        <taxon>Hypocreomycetidae</taxon>
        <taxon>Glomerellales</taxon>
        <taxon>Glomerellaceae</taxon>
        <taxon>Colletotrichum</taxon>
        <taxon>Colletotrichum orbiculare species complex</taxon>
    </lineage>
</organism>
<dbReference type="PANTHER" id="PTHR21017">
    <property type="entry name" value="NIPSNAP-RELATED"/>
    <property type="match status" value="1"/>
</dbReference>
<dbReference type="InterPro" id="IPR011008">
    <property type="entry name" value="Dimeric_a/b-barrel"/>
</dbReference>
<feature type="domain" description="NIPSNAP" evidence="3">
    <location>
        <begin position="259"/>
        <end position="356"/>
    </location>
</feature>
<reference evidence="4 5" key="1">
    <citation type="submission" date="2018-11" db="EMBL/GenBank/DDBJ databases">
        <title>Genome sequence and assembly of Colletotrichum spinosum.</title>
        <authorList>
            <person name="Gan P."/>
            <person name="Shirasu K."/>
        </authorList>
    </citation>
    <scope>NUCLEOTIDE SEQUENCE [LARGE SCALE GENOMIC DNA]</scope>
    <source>
        <strain evidence="4 5">CBS 515.97</strain>
    </source>
</reference>
<dbReference type="FunFam" id="3.30.70.100:FF:000037">
    <property type="entry name" value="NIPSNAP family protein"/>
    <property type="match status" value="1"/>
</dbReference>
<dbReference type="Gene3D" id="3.30.70.100">
    <property type="match status" value="2"/>
</dbReference>
<evidence type="ECO:0000313" key="4">
    <source>
        <dbReference type="EMBL" id="TDZ32688.1"/>
    </source>
</evidence>
<comment type="similarity">
    <text evidence="1">Belongs to the NipSnap family.</text>
</comment>
<evidence type="ECO:0000313" key="5">
    <source>
        <dbReference type="Proteomes" id="UP000295083"/>
    </source>
</evidence>
<gene>
    <name evidence="4" type="ORF">C8035_v011029</name>
</gene>
<sequence>MLSRRLVRAAGAATPRTALRAFTTTSQQLKVPSMADVSAAPQSVASFNEKSKQFREQLVEQQKQREASAFSRSPLPPSDPAPASSESAQDLGSSVSATSGQKAEAEQPPRKAGPLTNLIYGTKEGRELDAQLEASFSQVLARGKYVHSIVFHEVKPDKVDEYTELVGNWYPRMASMPENKVHLVGSWRTEVGDCNTFVHIWEYQRYQGYHESIHNIGSHPEFSEFDKKLKGLITSKKTSLMQEFSFWPTTPPRQLGGIFELRSYTLHPGNLLEWETHWRRGLKARREVMEGVGAWFVQIGDLNTVHHLWQFANLEERKIRREKSWSVEGWSETVHKTVPLIQTMKSRILIPMPWSPVA</sequence>
<dbReference type="FunFam" id="3.30.70.100:FF:000004">
    <property type="entry name" value="NIPSNAP family protein"/>
    <property type="match status" value="1"/>
</dbReference>
<name>A0A4R8Q3P6_9PEZI</name>
<evidence type="ECO:0000259" key="3">
    <source>
        <dbReference type="Pfam" id="PF07978"/>
    </source>
</evidence>
<feature type="compositionally biased region" description="Basic and acidic residues" evidence="2">
    <location>
        <begin position="49"/>
        <end position="66"/>
    </location>
</feature>
<proteinExistence type="inferred from homology"/>
<feature type="compositionally biased region" description="Polar residues" evidence="2">
    <location>
        <begin position="90"/>
        <end position="101"/>
    </location>
</feature>
<keyword evidence="5" id="KW-1185">Reference proteome</keyword>
<dbReference type="GO" id="GO:0005739">
    <property type="term" value="C:mitochondrion"/>
    <property type="evidence" value="ECO:0007669"/>
    <property type="project" value="TreeGrafter"/>
</dbReference>
<dbReference type="InterPro" id="IPR012577">
    <property type="entry name" value="NIPSNAP"/>
</dbReference>
<protein>
    <submittedName>
        <fullName evidence="4">Protein NipSnap-like protein 1</fullName>
    </submittedName>
</protein>
<accession>A0A4R8Q3P6</accession>
<dbReference type="SUPFAM" id="SSF54909">
    <property type="entry name" value="Dimeric alpha+beta barrel"/>
    <property type="match status" value="2"/>
</dbReference>
<feature type="region of interest" description="Disordered" evidence="2">
    <location>
        <begin position="48"/>
        <end position="117"/>
    </location>
</feature>
<dbReference type="GO" id="GO:0000423">
    <property type="term" value="P:mitophagy"/>
    <property type="evidence" value="ECO:0007669"/>
    <property type="project" value="UniProtKB-ARBA"/>
</dbReference>
<dbReference type="Pfam" id="PF07978">
    <property type="entry name" value="NIPSNAP"/>
    <property type="match status" value="2"/>
</dbReference>
<dbReference type="PANTHER" id="PTHR21017:SF17">
    <property type="entry name" value="PROTEIN NIPSNAP"/>
    <property type="match status" value="1"/>
</dbReference>
<evidence type="ECO:0000256" key="1">
    <source>
        <dbReference type="ARBA" id="ARBA00005291"/>
    </source>
</evidence>
<dbReference type="EMBL" id="QAPG01000074">
    <property type="protein sequence ID" value="TDZ32688.1"/>
    <property type="molecule type" value="Genomic_DNA"/>
</dbReference>
<feature type="domain" description="NIPSNAP" evidence="3">
    <location>
        <begin position="153"/>
        <end position="246"/>
    </location>
</feature>
<dbReference type="AlphaFoldDB" id="A0A4R8Q3P6"/>
<evidence type="ECO:0000256" key="2">
    <source>
        <dbReference type="SAM" id="MobiDB-lite"/>
    </source>
</evidence>